<keyword evidence="3" id="KW-0695">RNA-directed DNA polymerase</keyword>
<dbReference type="PANTHER" id="PTHR34222">
    <property type="entry name" value="GAG_PRE-INTEGRS DOMAIN-CONTAINING PROTEIN"/>
    <property type="match status" value="1"/>
</dbReference>
<protein>
    <submittedName>
        <fullName evidence="3">RNA-directed DNA polymerase</fullName>
        <ecNumber evidence="3">2.7.7.49</ecNumber>
    </submittedName>
</protein>
<dbReference type="InterPro" id="IPR012337">
    <property type="entry name" value="RNaseH-like_sf"/>
</dbReference>
<dbReference type="EC" id="2.7.7.49" evidence="3"/>
<keyword evidence="4" id="KW-1185">Reference proteome</keyword>
<evidence type="ECO:0000313" key="3">
    <source>
        <dbReference type="EMBL" id="KAF5784457.1"/>
    </source>
</evidence>
<dbReference type="InterPro" id="IPR054722">
    <property type="entry name" value="PolX-like_BBD"/>
</dbReference>
<name>A0A9K3HTT3_HELAN</name>
<feature type="domain" description="GAG-pre-integrase" evidence="1">
    <location>
        <begin position="325"/>
        <end position="369"/>
    </location>
</feature>
<dbReference type="AlphaFoldDB" id="A0A9K3HTT3"/>
<dbReference type="Pfam" id="PF13976">
    <property type="entry name" value="gag_pre-integrs"/>
    <property type="match status" value="1"/>
</dbReference>
<evidence type="ECO:0000259" key="2">
    <source>
        <dbReference type="Pfam" id="PF22936"/>
    </source>
</evidence>
<accession>A0A9K3HTT3</accession>
<dbReference type="SUPFAM" id="SSF53098">
    <property type="entry name" value="Ribonuclease H-like"/>
    <property type="match status" value="1"/>
</dbReference>
<proteinExistence type="predicted"/>
<dbReference type="Gramene" id="mRNA:HanXRQr2_Chr11g0519741">
    <property type="protein sequence ID" value="CDS:HanXRQr2_Chr11g0519741.1"/>
    <property type="gene ID" value="HanXRQr2_Chr11g0519741"/>
</dbReference>
<reference evidence="3" key="1">
    <citation type="journal article" date="2017" name="Nature">
        <title>The sunflower genome provides insights into oil metabolism, flowering and Asterid evolution.</title>
        <authorList>
            <person name="Badouin H."/>
            <person name="Gouzy J."/>
            <person name="Grassa C.J."/>
            <person name="Murat F."/>
            <person name="Staton S.E."/>
            <person name="Cottret L."/>
            <person name="Lelandais-Briere C."/>
            <person name="Owens G.L."/>
            <person name="Carrere S."/>
            <person name="Mayjonade B."/>
            <person name="Legrand L."/>
            <person name="Gill N."/>
            <person name="Kane N.C."/>
            <person name="Bowers J.E."/>
            <person name="Hubner S."/>
            <person name="Bellec A."/>
            <person name="Berard A."/>
            <person name="Berges H."/>
            <person name="Blanchet N."/>
            <person name="Boniface M.C."/>
            <person name="Brunel D."/>
            <person name="Catrice O."/>
            <person name="Chaidir N."/>
            <person name="Claudel C."/>
            <person name="Donnadieu C."/>
            <person name="Faraut T."/>
            <person name="Fievet G."/>
            <person name="Helmstetter N."/>
            <person name="King M."/>
            <person name="Knapp S.J."/>
            <person name="Lai Z."/>
            <person name="Le Paslier M.C."/>
            <person name="Lippi Y."/>
            <person name="Lorenzon L."/>
            <person name="Mandel J.R."/>
            <person name="Marage G."/>
            <person name="Marchand G."/>
            <person name="Marquand E."/>
            <person name="Bret-Mestries E."/>
            <person name="Morien E."/>
            <person name="Nambeesan S."/>
            <person name="Nguyen T."/>
            <person name="Pegot-Espagnet P."/>
            <person name="Pouilly N."/>
            <person name="Raftis F."/>
            <person name="Sallet E."/>
            <person name="Schiex T."/>
            <person name="Thomas J."/>
            <person name="Vandecasteele C."/>
            <person name="Vares D."/>
            <person name="Vear F."/>
            <person name="Vautrin S."/>
            <person name="Crespi M."/>
            <person name="Mangin B."/>
            <person name="Burke J.M."/>
            <person name="Salse J."/>
            <person name="Munos S."/>
            <person name="Vincourt P."/>
            <person name="Rieseberg L.H."/>
            <person name="Langlade N.B."/>
        </authorList>
    </citation>
    <scope>NUCLEOTIDE SEQUENCE</scope>
    <source>
        <tissue evidence="3">Leaves</tissue>
    </source>
</reference>
<organism evidence="3 4">
    <name type="scientific">Helianthus annuus</name>
    <name type="common">Common sunflower</name>
    <dbReference type="NCBI Taxonomy" id="4232"/>
    <lineage>
        <taxon>Eukaryota</taxon>
        <taxon>Viridiplantae</taxon>
        <taxon>Streptophyta</taxon>
        <taxon>Embryophyta</taxon>
        <taxon>Tracheophyta</taxon>
        <taxon>Spermatophyta</taxon>
        <taxon>Magnoliopsida</taxon>
        <taxon>eudicotyledons</taxon>
        <taxon>Gunneridae</taxon>
        <taxon>Pentapetalae</taxon>
        <taxon>asterids</taxon>
        <taxon>campanulids</taxon>
        <taxon>Asterales</taxon>
        <taxon>Asteraceae</taxon>
        <taxon>Asteroideae</taxon>
        <taxon>Heliantheae alliance</taxon>
        <taxon>Heliantheae</taxon>
        <taxon>Helianthus</taxon>
    </lineage>
</organism>
<dbReference type="Pfam" id="PF22936">
    <property type="entry name" value="Pol_BBD"/>
    <property type="match status" value="1"/>
</dbReference>
<evidence type="ECO:0000259" key="1">
    <source>
        <dbReference type="Pfam" id="PF13976"/>
    </source>
</evidence>
<comment type="caution">
    <text evidence="3">The sequence shown here is derived from an EMBL/GenBank/DDBJ whole genome shotgun (WGS) entry which is preliminary data.</text>
</comment>
<dbReference type="Gene3D" id="3.30.420.10">
    <property type="entry name" value="Ribonuclease H-like superfamily/Ribonuclease H"/>
    <property type="match status" value="1"/>
</dbReference>
<sequence>MGSVFSTPKCTCAGCTCGMSKRLTDSKDKEKLYEFLLDLDSEFSTIRTQILAMKPTPTLGEAYRLVSEDEQQRAISMGKKTNVDSAAFQTHIKKTGPSQKSFAGRNKEKEGIKTGKEVNEHCTFCDKDGHKREGCFKLVGYPEWWPGKKGEKAKVKAACVESEPSPIPGLSHEDQLFLKKFSGAGKSEGMKPVANMALKEDEEGEWIFDSGCTEYITYLSNILANQRNTPFEPHVVIPNGESIPVKGKGEYVLPGGAKINGVLYVPDFKCNLLSVSRLSRDLQCCISIFPNFCIMQGLQRRNLIGAGRCEGGLYRMKMIQERKAMATTVETWHRRLGHASKGKLAKLNFLETSTLDLGNFCDSCARAKHTRLPFRSSFIKTTACFELIHCDIWGGYRVQSYTKANYFLTIVDDFSRAVWIFLLKHKSDASQCLKNFYKMVEVQFEKPIKRV</sequence>
<feature type="domain" description="Retrovirus-related Pol polyprotein from transposon TNT 1-94-like beta-barrel" evidence="2">
    <location>
        <begin position="206"/>
        <end position="279"/>
    </location>
</feature>
<dbReference type="GO" id="GO:0003964">
    <property type="term" value="F:RNA-directed DNA polymerase activity"/>
    <property type="evidence" value="ECO:0007669"/>
    <property type="project" value="UniProtKB-KW"/>
</dbReference>
<dbReference type="PANTHER" id="PTHR34222:SF92">
    <property type="entry name" value="RNA-DIRECTED DNA POLYMERASE"/>
    <property type="match status" value="1"/>
</dbReference>
<reference evidence="3" key="2">
    <citation type="submission" date="2020-06" db="EMBL/GenBank/DDBJ databases">
        <title>Helianthus annuus Genome sequencing and assembly Release 2.</title>
        <authorList>
            <person name="Gouzy J."/>
            <person name="Langlade N."/>
            <person name="Munos S."/>
        </authorList>
    </citation>
    <scope>NUCLEOTIDE SEQUENCE</scope>
    <source>
        <tissue evidence="3">Leaves</tissue>
    </source>
</reference>
<keyword evidence="3" id="KW-0808">Transferase</keyword>
<dbReference type="EMBL" id="MNCJ02000326">
    <property type="protein sequence ID" value="KAF5784457.1"/>
    <property type="molecule type" value="Genomic_DNA"/>
</dbReference>
<dbReference type="Proteomes" id="UP000215914">
    <property type="component" value="Unassembled WGS sequence"/>
</dbReference>
<dbReference type="InterPro" id="IPR036397">
    <property type="entry name" value="RNaseH_sf"/>
</dbReference>
<evidence type="ECO:0000313" key="4">
    <source>
        <dbReference type="Proteomes" id="UP000215914"/>
    </source>
</evidence>
<gene>
    <name evidence="3" type="ORF">HanXRQr2_Chr11g0519741</name>
</gene>
<dbReference type="InterPro" id="IPR025724">
    <property type="entry name" value="GAG-pre-integrase_dom"/>
</dbReference>
<dbReference type="GO" id="GO:0003676">
    <property type="term" value="F:nucleic acid binding"/>
    <property type="evidence" value="ECO:0007669"/>
    <property type="project" value="InterPro"/>
</dbReference>
<keyword evidence="3" id="KW-0548">Nucleotidyltransferase</keyword>